<dbReference type="GO" id="GO:0017154">
    <property type="term" value="F:semaphorin receptor activity"/>
    <property type="evidence" value="ECO:0007669"/>
    <property type="project" value="InterPro"/>
</dbReference>
<dbReference type="InterPro" id="IPR013783">
    <property type="entry name" value="Ig-like_fold"/>
</dbReference>
<dbReference type="RefSeq" id="XP_016660657.1">
    <property type="nucleotide sequence ID" value="XM_016805168.1"/>
</dbReference>
<evidence type="ECO:0000259" key="1">
    <source>
        <dbReference type="Pfam" id="PF01833"/>
    </source>
</evidence>
<feature type="domain" description="IPT/TIG" evidence="1">
    <location>
        <begin position="264"/>
        <end position="357"/>
    </location>
</feature>
<dbReference type="Pfam" id="PF01833">
    <property type="entry name" value="TIG"/>
    <property type="match status" value="1"/>
</dbReference>
<dbReference type="GeneID" id="100161567"/>
<dbReference type="KEGG" id="api:100161567"/>
<dbReference type="PANTHER" id="PTHR22625">
    <property type="entry name" value="PLEXIN"/>
    <property type="match status" value="1"/>
</dbReference>
<dbReference type="GO" id="GO:0030334">
    <property type="term" value="P:regulation of cell migration"/>
    <property type="evidence" value="ECO:0007669"/>
    <property type="project" value="TreeGrafter"/>
</dbReference>
<protein>
    <recommendedName>
        <fullName evidence="1">IPT/TIG domain-containing protein</fullName>
    </recommendedName>
</protein>
<accession>A0A8R2D480</accession>
<dbReference type="InterPro" id="IPR014756">
    <property type="entry name" value="Ig_E-set"/>
</dbReference>
<dbReference type="PANTHER" id="PTHR22625:SF4">
    <property type="entry name" value="PLEXIN-C1"/>
    <property type="match status" value="1"/>
</dbReference>
<dbReference type="AlphaFoldDB" id="A0A8R2D480"/>
<keyword evidence="3" id="KW-1185">Reference proteome</keyword>
<dbReference type="GO" id="GO:0048731">
    <property type="term" value="P:system development"/>
    <property type="evidence" value="ECO:0007669"/>
    <property type="project" value="UniProtKB-ARBA"/>
</dbReference>
<dbReference type="CDD" id="cd00603">
    <property type="entry name" value="IPT_PCSR"/>
    <property type="match status" value="1"/>
</dbReference>
<dbReference type="GO" id="GO:0002116">
    <property type="term" value="C:semaphorin receptor complex"/>
    <property type="evidence" value="ECO:0007669"/>
    <property type="project" value="TreeGrafter"/>
</dbReference>
<name>A0A8R2D480_ACYPI</name>
<evidence type="ECO:0000313" key="3">
    <source>
        <dbReference type="Proteomes" id="UP000007819"/>
    </source>
</evidence>
<organism evidence="2 3">
    <name type="scientific">Acyrthosiphon pisum</name>
    <name type="common">Pea aphid</name>
    <dbReference type="NCBI Taxonomy" id="7029"/>
    <lineage>
        <taxon>Eukaryota</taxon>
        <taxon>Metazoa</taxon>
        <taxon>Ecdysozoa</taxon>
        <taxon>Arthropoda</taxon>
        <taxon>Hexapoda</taxon>
        <taxon>Insecta</taxon>
        <taxon>Pterygota</taxon>
        <taxon>Neoptera</taxon>
        <taxon>Paraneoptera</taxon>
        <taxon>Hemiptera</taxon>
        <taxon>Sternorrhyncha</taxon>
        <taxon>Aphidomorpha</taxon>
        <taxon>Aphidoidea</taxon>
        <taxon>Aphididae</taxon>
        <taxon>Macrosiphini</taxon>
        <taxon>Acyrthosiphon</taxon>
    </lineage>
</organism>
<proteinExistence type="predicted"/>
<reference evidence="3" key="1">
    <citation type="submission" date="2010-06" db="EMBL/GenBank/DDBJ databases">
        <authorList>
            <person name="Jiang H."/>
            <person name="Abraham K."/>
            <person name="Ali S."/>
            <person name="Alsbrooks S.L."/>
            <person name="Anim B.N."/>
            <person name="Anosike U.S."/>
            <person name="Attaway T."/>
            <person name="Bandaranaike D.P."/>
            <person name="Battles P.K."/>
            <person name="Bell S.N."/>
            <person name="Bell A.V."/>
            <person name="Beltran B."/>
            <person name="Bickham C."/>
            <person name="Bustamante Y."/>
            <person name="Caleb T."/>
            <person name="Canada A."/>
            <person name="Cardenas V."/>
            <person name="Carter K."/>
            <person name="Chacko J."/>
            <person name="Chandrabose M.N."/>
            <person name="Chavez D."/>
            <person name="Chavez A."/>
            <person name="Chen L."/>
            <person name="Chu H.-S."/>
            <person name="Claassen K.J."/>
            <person name="Cockrell R."/>
            <person name="Collins M."/>
            <person name="Cooper J.A."/>
            <person name="Cree A."/>
            <person name="Curry S.M."/>
            <person name="Da Y."/>
            <person name="Dao M.D."/>
            <person name="Das B."/>
            <person name="Davila M.-L."/>
            <person name="Davy-Carroll L."/>
            <person name="Denson S."/>
            <person name="Dinh H."/>
            <person name="Ebong V.E."/>
            <person name="Edwards J.R."/>
            <person name="Egan A."/>
            <person name="El-Daye J."/>
            <person name="Escobedo L."/>
            <person name="Fernandez S."/>
            <person name="Fernando P.R."/>
            <person name="Flagg N."/>
            <person name="Forbes L.D."/>
            <person name="Fowler R.G."/>
            <person name="Fu Q."/>
            <person name="Gabisi R.A."/>
            <person name="Ganer J."/>
            <person name="Garbino Pronczuk A."/>
            <person name="Garcia R.M."/>
            <person name="Garner T."/>
            <person name="Garrett T.E."/>
            <person name="Gonzalez D.A."/>
            <person name="Hamid H."/>
            <person name="Hawkins E.S."/>
            <person name="Hirani K."/>
            <person name="Hogues M.E."/>
            <person name="Hollins B."/>
            <person name="Hsiao C.-H."/>
            <person name="Jabil R."/>
            <person name="James M.L."/>
            <person name="Jhangiani S.N."/>
            <person name="Johnson B."/>
            <person name="Johnson Q."/>
            <person name="Joshi V."/>
            <person name="Kalu J.B."/>
            <person name="Kam C."/>
            <person name="Kashfia A."/>
            <person name="Keebler J."/>
            <person name="Kisamo H."/>
            <person name="Kovar C.L."/>
            <person name="Lago L.A."/>
            <person name="Lai C.-Y."/>
            <person name="Laidlaw J."/>
            <person name="Lara F."/>
            <person name="Le T.-K."/>
            <person name="Lee S.L."/>
            <person name="Legall F.H."/>
            <person name="Lemon S.J."/>
            <person name="Lewis L.R."/>
            <person name="Li B."/>
            <person name="Liu Y."/>
            <person name="Liu Y.-S."/>
            <person name="Lopez J."/>
            <person name="Lozado R.J."/>
            <person name="Lu J."/>
            <person name="Madu R.C."/>
            <person name="Maheshwari M."/>
            <person name="Maheshwari R."/>
            <person name="Malloy K."/>
            <person name="Martinez E."/>
            <person name="Mathew T."/>
            <person name="Mercado I.C."/>
            <person name="Mercado C."/>
            <person name="Meyer B."/>
            <person name="Montgomery K."/>
            <person name="Morgan M.B."/>
            <person name="Munidasa M."/>
            <person name="Nazareth L.V."/>
            <person name="Nelson J."/>
            <person name="Ng B.M."/>
            <person name="Nguyen N.B."/>
            <person name="Nguyen P.Q."/>
            <person name="Nguyen T."/>
            <person name="Obregon M."/>
            <person name="Okwuonu G.O."/>
            <person name="Onwere C.G."/>
            <person name="Orozco G."/>
            <person name="Parra A."/>
            <person name="Patel S."/>
            <person name="Patil S."/>
            <person name="Perez A."/>
            <person name="Perez Y."/>
            <person name="Pham C."/>
            <person name="Primus E.L."/>
            <person name="Pu L.-L."/>
            <person name="Puazo M."/>
            <person name="Qin X."/>
            <person name="Quiroz J.B."/>
            <person name="Reese J."/>
            <person name="Richards S."/>
            <person name="Rives C.M."/>
            <person name="Robberts R."/>
            <person name="Ruiz S.J."/>
            <person name="Ruiz M.J."/>
            <person name="Santibanez J."/>
            <person name="Schneider B.W."/>
            <person name="Sisson I."/>
            <person name="Smith M."/>
            <person name="Sodergren E."/>
            <person name="Song X.-Z."/>
            <person name="Song B.B."/>
            <person name="Summersgill H."/>
            <person name="Thelus R."/>
            <person name="Thornton R.D."/>
            <person name="Trejos Z.Y."/>
            <person name="Usmani K."/>
            <person name="Vattathil S."/>
            <person name="Villasana D."/>
            <person name="Walker D.L."/>
            <person name="Wang S."/>
            <person name="Wang K."/>
            <person name="White C.S."/>
            <person name="Williams A.C."/>
            <person name="Williamson J."/>
            <person name="Wilson K."/>
            <person name="Woghiren I.O."/>
            <person name="Woodworth J.R."/>
            <person name="Worley K.C."/>
            <person name="Wright R.A."/>
            <person name="Wu W."/>
            <person name="Young L."/>
            <person name="Zhang L."/>
            <person name="Zhang J."/>
            <person name="Zhu Y."/>
            <person name="Muzny D.M."/>
            <person name="Weinstock G."/>
            <person name="Gibbs R.A."/>
        </authorList>
    </citation>
    <scope>NUCLEOTIDE SEQUENCE [LARGE SCALE GENOMIC DNA]</scope>
    <source>
        <strain evidence="3">LSR1</strain>
    </source>
</reference>
<dbReference type="EnsemblMetazoa" id="XM_016805168.1">
    <property type="protein sequence ID" value="XP_016660657.1"/>
    <property type="gene ID" value="LOC100161567"/>
</dbReference>
<dbReference type="InterPro" id="IPR031148">
    <property type="entry name" value="Plexin"/>
</dbReference>
<dbReference type="InterPro" id="IPR002909">
    <property type="entry name" value="IPT_dom"/>
</dbReference>
<dbReference type="OrthoDB" id="6614935at2759"/>
<sequence>MANCKKYGKKKNYLNHNSKNGLLLLIYTMALIFESHGTTLGTELNNEICSAAWTCTKCTMKAHCAWSLGYQKCVDNNRSNLSNFTIYSKEKCPRLSVVTKQEYNDELISLQYIVKVSNDEVGFMNYLKESNLYCNSTTIDVHTKIIKNDEIICSANILITHFKLHSVQSFTAFIYIKFRSGVLHLDNIADHYVTFYEHECAENKKDENCATCAWNEHCFAFVRFCSSRNSCEGHNELFLWHFDNGKSWNSKTREVNNQCAEINVTSVDPLSGTIAGGTTITITVKNHLIFEENRTVMVTVAGMVCADPRTSGPETITCITTPPSDDTIYIAPSGPVLVKYTSHERELIIESSQKFHYLLR</sequence>
<evidence type="ECO:0000313" key="2">
    <source>
        <dbReference type="EnsemblMetazoa" id="XP_016660657.1"/>
    </source>
</evidence>
<dbReference type="GO" id="GO:0007162">
    <property type="term" value="P:negative regulation of cell adhesion"/>
    <property type="evidence" value="ECO:0007669"/>
    <property type="project" value="TreeGrafter"/>
</dbReference>
<reference evidence="2" key="2">
    <citation type="submission" date="2022-06" db="UniProtKB">
        <authorList>
            <consortium name="EnsemblMetazoa"/>
        </authorList>
    </citation>
    <scope>IDENTIFICATION</scope>
</reference>
<dbReference type="GO" id="GO:0050772">
    <property type="term" value="P:positive regulation of axonogenesis"/>
    <property type="evidence" value="ECO:0007669"/>
    <property type="project" value="TreeGrafter"/>
</dbReference>
<dbReference type="Gene3D" id="2.60.40.10">
    <property type="entry name" value="Immunoglobulins"/>
    <property type="match status" value="1"/>
</dbReference>
<dbReference type="Proteomes" id="UP000007819">
    <property type="component" value="Chromosome A1"/>
</dbReference>
<dbReference type="SUPFAM" id="SSF81296">
    <property type="entry name" value="E set domains"/>
    <property type="match status" value="1"/>
</dbReference>
<dbReference type="GO" id="GO:0005886">
    <property type="term" value="C:plasma membrane"/>
    <property type="evidence" value="ECO:0007669"/>
    <property type="project" value="TreeGrafter"/>
</dbReference>
<dbReference type="GO" id="GO:0008360">
    <property type="term" value="P:regulation of cell shape"/>
    <property type="evidence" value="ECO:0007669"/>
    <property type="project" value="TreeGrafter"/>
</dbReference>
<dbReference type="GO" id="GO:0048468">
    <property type="term" value="P:cell development"/>
    <property type="evidence" value="ECO:0007669"/>
    <property type="project" value="UniProtKB-ARBA"/>
</dbReference>